<protein>
    <submittedName>
        <fullName evidence="1">Uncharacterized protein</fullName>
    </submittedName>
</protein>
<dbReference type="AlphaFoldDB" id="A0A0X3NIG6"/>
<reference evidence="1" key="1">
    <citation type="submission" date="2016-01" db="EMBL/GenBank/DDBJ databases">
        <title>Reference transcriptome for the parasite Schistocephalus solidus: insights into the molecular evolution of parasitism.</title>
        <authorList>
            <person name="Hebert F.O."/>
            <person name="Grambauer S."/>
            <person name="Barber I."/>
            <person name="Landry C.R."/>
            <person name="Aubin-Horth N."/>
        </authorList>
    </citation>
    <scope>NUCLEOTIDE SEQUENCE</scope>
</reference>
<proteinExistence type="predicted"/>
<accession>A0A0X3NIG6</accession>
<organism evidence="1">
    <name type="scientific">Schistocephalus solidus</name>
    <name type="common">Tapeworm</name>
    <dbReference type="NCBI Taxonomy" id="70667"/>
    <lineage>
        <taxon>Eukaryota</taxon>
        <taxon>Metazoa</taxon>
        <taxon>Spiralia</taxon>
        <taxon>Lophotrochozoa</taxon>
        <taxon>Platyhelminthes</taxon>
        <taxon>Cestoda</taxon>
        <taxon>Eucestoda</taxon>
        <taxon>Diphyllobothriidea</taxon>
        <taxon>Diphyllobothriidae</taxon>
        <taxon>Schistocephalus</taxon>
    </lineage>
</organism>
<gene>
    <name evidence="1" type="ORF">TR151736</name>
</gene>
<dbReference type="EMBL" id="GEEE01023476">
    <property type="protein sequence ID" value="JAP39749.1"/>
    <property type="molecule type" value="Transcribed_RNA"/>
</dbReference>
<sequence>MSLCLWTSAAEGVTSSLIIKLSLCRESGFAESRAILLQRQFLGDQSRSLFYLIVQRVFCQWQAVGRSGNGGLPSYSNLTVFFAPKNHAQLKDSVITQDLFKNVLSSSTAWS</sequence>
<name>A0A0X3NIG6_SCHSO</name>
<evidence type="ECO:0000313" key="1">
    <source>
        <dbReference type="EMBL" id="JAP39749.1"/>
    </source>
</evidence>